<dbReference type="EMBL" id="PYDT01000003">
    <property type="protein sequence ID" value="THU66602.1"/>
    <property type="molecule type" value="Genomic_DNA"/>
</dbReference>
<reference evidence="1 2" key="1">
    <citation type="journal article" date="2019" name="Nat. Plants">
        <title>Genome sequencing of Musa balbisiana reveals subgenome evolution and function divergence in polyploid bananas.</title>
        <authorList>
            <person name="Yao X."/>
        </authorList>
    </citation>
    <scope>NUCLEOTIDE SEQUENCE [LARGE SCALE GENOMIC DNA]</scope>
    <source>
        <strain evidence="2">cv. DH-PKW</strain>
        <tissue evidence="1">Leaves</tissue>
    </source>
</reference>
<name>A0A4S8JWF8_MUSBA</name>
<accession>A0A4S8JWF8</accession>
<protein>
    <submittedName>
        <fullName evidence="1">Uncharacterized protein</fullName>
    </submittedName>
</protein>
<proteinExistence type="predicted"/>
<comment type="caution">
    <text evidence="1">The sequence shown here is derived from an EMBL/GenBank/DDBJ whole genome shotgun (WGS) entry which is preliminary data.</text>
</comment>
<gene>
    <name evidence="1" type="ORF">C4D60_Mb05t15890</name>
</gene>
<evidence type="ECO:0000313" key="1">
    <source>
        <dbReference type="EMBL" id="THU66602.1"/>
    </source>
</evidence>
<dbReference type="Proteomes" id="UP000317650">
    <property type="component" value="Chromosome 5"/>
</dbReference>
<organism evidence="1 2">
    <name type="scientific">Musa balbisiana</name>
    <name type="common">Banana</name>
    <dbReference type="NCBI Taxonomy" id="52838"/>
    <lineage>
        <taxon>Eukaryota</taxon>
        <taxon>Viridiplantae</taxon>
        <taxon>Streptophyta</taxon>
        <taxon>Embryophyta</taxon>
        <taxon>Tracheophyta</taxon>
        <taxon>Spermatophyta</taxon>
        <taxon>Magnoliopsida</taxon>
        <taxon>Liliopsida</taxon>
        <taxon>Zingiberales</taxon>
        <taxon>Musaceae</taxon>
        <taxon>Musa</taxon>
    </lineage>
</organism>
<dbReference type="AlphaFoldDB" id="A0A4S8JWF8"/>
<evidence type="ECO:0000313" key="2">
    <source>
        <dbReference type="Proteomes" id="UP000317650"/>
    </source>
</evidence>
<keyword evidence="2" id="KW-1185">Reference proteome</keyword>
<sequence length="75" mass="9091">MDVVEVEVEWGGGGRGRRREGRRGMRQRRRMRRWEMGEGEEYGRVKEEDFVEHVLLENNGSSSYCFGWESEYRFR</sequence>